<dbReference type="GO" id="GO:0015203">
    <property type="term" value="F:polyamine transmembrane transporter activity"/>
    <property type="evidence" value="ECO:0007669"/>
    <property type="project" value="TreeGrafter"/>
</dbReference>
<feature type="transmembrane region" description="Helical" evidence="6">
    <location>
        <begin position="368"/>
        <end position="386"/>
    </location>
</feature>
<dbReference type="PANTHER" id="PTHR23502:SF5">
    <property type="entry name" value="QUINIDINE RESISTANCE PROTEIN 3"/>
    <property type="match status" value="1"/>
</dbReference>
<evidence type="ECO:0000256" key="6">
    <source>
        <dbReference type="SAM" id="Phobius"/>
    </source>
</evidence>
<keyword evidence="9" id="KW-1185">Reference proteome</keyword>
<feature type="domain" description="Major facilitator superfamily (MFS) profile" evidence="7">
    <location>
        <begin position="121"/>
        <end position="610"/>
    </location>
</feature>
<evidence type="ECO:0000256" key="5">
    <source>
        <dbReference type="SAM" id="MobiDB-lite"/>
    </source>
</evidence>
<dbReference type="CDD" id="cd17323">
    <property type="entry name" value="MFS_Tpo1_MDR_like"/>
    <property type="match status" value="1"/>
</dbReference>
<dbReference type="InterPro" id="IPR011701">
    <property type="entry name" value="MFS"/>
</dbReference>
<dbReference type="Gene3D" id="1.20.1250.20">
    <property type="entry name" value="MFS general substrate transporter like domains"/>
    <property type="match status" value="1"/>
</dbReference>
<dbReference type="OrthoDB" id="3936150at2759"/>
<dbReference type="Pfam" id="PF07690">
    <property type="entry name" value="MFS_1"/>
    <property type="match status" value="1"/>
</dbReference>
<evidence type="ECO:0000313" key="9">
    <source>
        <dbReference type="Proteomes" id="UP000018144"/>
    </source>
</evidence>
<gene>
    <name evidence="8" type="ORF">PCON_07867</name>
</gene>
<feature type="transmembrane region" description="Helical" evidence="6">
    <location>
        <begin position="570"/>
        <end position="590"/>
    </location>
</feature>
<feature type="transmembrane region" description="Helical" evidence="6">
    <location>
        <begin position="248"/>
        <end position="271"/>
    </location>
</feature>
<comment type="subcellular location">
    <subcellularLocation>
        <location evidence="1">Membrane</location>
        <topology evidence="1">Multi-pass membrane protein</topology>
    </subcellularLocation>
</comment>
<organism evidence="8 9">
    <name type="scientific">Pyronema omphalodes (strain CBS 100304)</name>
    <name type="common">Pyronema confluens</name>
    <dbReference type="NCBI Taxonomy" id="1076935"/>
    <lineage>
        <taxon>Eukaryota</taxon>
        <taxon>Fungi</taxon>
        <taxon>Dikarya</taxon>
        <taxon>Ascomycota</taxon>
        <taxon>Pezizomycotina</taxon>
        <taxon>Pezizomycetes</taxon>
        <taxon>Pezizales</taxon>
        <taxon>Pyronemataceae</taxon>
        <taxon>Pyronema</taxon>
    </lineage>
</organism>
<reference evidence="8 9" key="1">
    <citation type="journal article" date="2013" name="PLoS Genet.">
        <title>The genome and development-dependent transcriptomes of Pyronema confluens: a window into fungal evolution.</title>
        <authorList>
            <person name="Traeger S."/>
            <person name="Altegoer F."/>
            <person name="Freitag M."/>
            <person name="Gabaldon T."/>
            <person name="Kempken F."/>
            <person name="Kumar A."/>
            <person name="Marcet-Houben M."/>
            <person name="Poggeler S."/>
            <person name="Stajich J.E."/>
            <person name="Nowrousian M."/>
        </authorList>
    </citation>
    <scope>NUCLEOTIDE SEQUENCE [LARGE SCALE GENOMIC DNA]</scope>
    <source>
        <strain evidence="9">CBS 100304</strain>
        <tissue evidence="8">Vegetative mycelium</tissue>
    </source>
</reference>
<feature type="compositionally biased region" description="Polar residues" evidence="5">
    <location>
        <begin position="21"/>
        <end position="38"/>
    </location>
</feature>
<dbReference type="SUPFAM" id="SSF103473">
    <property type="entry name" value="MFS general substrate transporter"/>
    <property type="match status" value="1"/>
</dbReference>
<dbReference type="GO" id="GO:0005886">
    <property type="term" value="C:plasma membrane"/>
    <property type="evidence" value="ECO:0007669"/>
    <property type="project" value="TreeGrafter"/>
</dbReference>
<evidence type="ECO:0000256" key="4">
    <source>
        <dbReference type="ARBA" id="ARBA00023136"/>
    </source>
</evidence>
<dbReference type="STRING" id="1076935.U4L000"/>
<evidence type="ECO:0000256" key="2">
    <source>
        <dbReference type="ARBA" id="ARBA00022692"/>
    </source>
</evidence>
<feature type="transmembrane region" description="Helical" evidence="6">
    <location>
        <begin position="504"/>
        <end position="526"/>
    </location>
</feature>
<feature type="transmembrane region" description="Helical" evidence="6">
    <location>
        <begin position="277"/>
        <end position="294"/>
    </location>
</feature>
<feature type="transmembrane region" description="Helical" evidence="6">
    <location>
        <begin position="398"/>
        <end position="422"/>
    </location>
</feature>
<sequence>MTSESPPRPDTNVTPIPASPIATTSTSPQQYLHTSPSDHSLKDTSSHHSDNDEKDADIVPISSLPPGEPITPVMSRVLSRIVTSTAGIVPRNKRRGLLSSLCVIPEIENPFTYSRLTKKLITLVVAFAAASAPMASAILFPALSQISKEMGATQTETNLSVALYMLGMAVFPLWWSSFSERVGYRTIFMISFSLYVVCNICCAVSVNIGMFIAFRVFSGASAASAQTIGAGVISSIWEVHERGRWMGIFYLGPLMGPLLSPIIGGALTSSYGWRSTLWFLAAFGALVVTCIIFFQPETYKPKAKLISEKSTVPDDSSIIDAEAGHGNLQRTTSRGSVIKQRSSQWMTTLKILLVDPLRSLGFIRFPPVLITVYWASLAFGALYILNVSIQKTFAKPPYNFSTIIIGLMYLPNSIGYFITSVAGGKWNDIIMRQAAQHRRAREVREARLAASSMDGNSTVDPEELQNSPLQYRPEDRMGLNAWIAGCLFPLALLMYGWVVQEGVFWFVSCIATFLFGIGSMLVFSVATTMLTEFVPGRSASAVAVNNFFRNICSCVGGIIAEPIISAIGNGWLFTIICGVGLMSCASVGIMQKWGPMWREKAMRGEYPFLQ</sequence>
<feature type="region of interest" description="Disordered" evidence="5">
    <location>
        <begin position="1"/>
        <end position="67"/>
    </location>
</feature>
<feature type="compositionally biased region" description="Basic and acidic residues" evidence="5">
    <location>
        <begin position="39"/>
        <end position="51"/>
    </location>
</feature>
<dbReference type="InterPro" id="IPR036259">
    <property type="entry name" value="MFS_trans_sf"/>
</dbReference>
<protein>
    <submittedName>
        <fullName evidence="8">Similar to Quinidine resistance protein 3 acc. no. P38227</fullName>
    </submittedName>
</protein>
<dbReference type="eggNOG" id="KOG0255">
    <property type="taxonomic scope" value="Eukaryota"/>
</dbReference>
<dbReference type="InterPro" id="IPR020846">
    <property type="entry name" value="MFS_dom"/>
</dbReference>
<feature type="transmembrane region" description="Helical" evidence="6">
    <location>
        <begin position="212"/>
        <end position="236"/>
    </location>
</feature>
<dbReference type="Proteomes" id="UP000018144">
    <property type="component" value="Unassembled WGS sequence"/>
</dbReference>
<dbReference type="EMBL" id="HF935407">
    <property type="protein sequence ID" value="CCX08274.1"/>
    <property type="molecule type" value="Genomic_DNA"/>
</dbReference>
<feature type="transmembrane region" description="Helical" evidence="6">
    <location>
        <begin position="547"/>
        <end position="564"/>
    </location>
</feature>
<keyword evidence="3 6" id="KW-1133">Transmembrane helix</keyword>
<evidence type="ECO:0000256" key="1">
    <source>
        <dbReference type="ARBA" id="ARBA00004141"/>
    </source>
</evidence>
<evidence type="ECO:0000259" key="7">
    <source>
        <dbReference type="PROSITE" id="PS50850"/>
    </source>
</evidence>
<evidence type="ECO:0000313" key="8">
    <source>
        <dbReference type="EMBL" id="CCX08274.1"/>
    </source>
</evidence>
<feature type="transmembrane region" description="Helical" evidence="6">
    <location>
        <begin position="159"/>
        <end position="175"/>
    </location>
</feature>
<evidence type="ECO:0000256" key="3">
    <source>
        <dbReference type="ARBA" id="ARBA00022989"/>
    </source>
</evidence>
<keyword evidence="2 6" id="KW-0812">Transmembrane</keyword>
<dbReference type="PROSITE" id="PS50850">
    <property type="entry name" value="MFS"/>
    <property type="match status" value="1"/>
</dbReference>
<dbReference type="GO" id="GO:0010509">
    <property type="term" value="P:intracellular polyamine homeostasis"/>
    <property type="evidence" value="ECO:0007669"/>
    <property type="project" value="TreeGrafter"/>
</dbReference>
<accession>U4L000</accession>
<feature type="transmembrane region" description="Helical" evidence="6">
    <location>
        <begin position="120"/>
        <end position="139"/>
    </location>
</feature>
<feature type="transmembrane region" description="Helical" evidence="6">
    <location>
        <begin position="187"/>
        <end position="206"/>
    </location>
</feature>
<dbReference type="Gene3D" id="1.20.1720.10">
    <property type="entry name" value="Multidrug resistance protein D"/>
    <property type="match status" value="1"/>
</dbReference>
<keyword evidence="4 6" id="KW-0472">Membrane</keyword>
<dbReference type="AlphaFoldDB" id="U4L000"/>
<dbReference type="OMA" id="IFSMATT"/>
<dbReference type="PANTHER" id="PTHR23502">
    <property type="entry name" value="MAJOR FACILITATOR SUPERFAMILY"/>
    <property type="match status" value="1"/>
</dbReference>
<proteinExistence type="predicted"/>
<name>U4L000_PYROM</name>
<feature type="transmembrane region" description="Helical" evidence="6">
    <location>
        <begin position="479"/>
        <end position="498"/>
    </location>
</feature>